<evidence type="ECO:0000313" key="1">
    <source>
        <dbReference type="EMBL" id="CAB3993093.1"/>
    </source>
</evidence>
<organism evidence="1 2">
    <name type="scientific">Paramuricea clavata</name>
    <name type="common">Red gorgonian</name>
    <name type="synonym">Violescent sea-whip</name>
    <dbReference type="NCBI Taxonomy" id="317549"/>
    <lineage>
        <taxon>Eukaryota</taxon>
        <taxon>Metazoa</taxon>
        <taxon>Cnidaria</taxon>
        <taxon>Anthozoa</taxon>
        <taxon>Octocorallia</taxon>
        <taxon>Malacalcyonacea</taxon>
        <taxon>Plexauridae</taxon>
        <taxon>Paramuricea</taxon>
    </lineage>
</organism>
<comment type="caution">
    <text evidence="1">The sequence shown here is derived from an EMBL/GenBank/DDBJ whole genome shotgun (WGS) entry which is preliminary data.</text>
</comment>
<reference evidence="1" key="1">
    <citation type="submission" date="2020-04" db="EMBL/GenBank/DDBJ databases">
        <authorList>
            <person name="Alioto T."/>
            <person name="Alioto T."/>
            <person name="Gomez Garrido J."/>
        </authorList>
    </citation>
    <scope>NUCLEOTIDE SEQUENCE</scope>
    <source>
        <strain evidence="1">A484AB</strain>
    </source>
</reference>
<dbReference type="EMBL" id="CACRXK020002182">
    <property type="protein sequence ID" value="CAB3993093.1"/>
    <property type="molecule type" value="Genomic_DNA"/>
</dbReference>
<evidence type="ECO:0000313" key="2">
    <source>
        <dbReference type="Proteomes" id="UP001152795"/>
    </source>
</evidence>
<keyword evidence="2" id="KW-1185">Reference proteome</keyword>
<gene>
    <name evidence="1" type="ORF">PACLA_8A022880</name>
</gene>
<accession>A0A6S7GN77</accession>
<dbReference type="Proteomes" id="UP001152795">
    <property type="component" value="Unassembled WGS sequence"/>
</dbReference>
<sequence length="60" mass="7065">MPLMQRERWWTKNEGGSRAYNAENQRMQTVNAMDKNLPPKDLLYVKLKKVPLLALMFSGR</sequence>
<protein>
    <submittedName>
        <fullName evidence="1">Uncharacterized protein</fullName>
    </submittedName>
</protein>
<proteinExistence type="predicted"/>
<name>A0A6S7GN77_PARCT</name>
<dbReference type="AlphaFoldDB" id="A0A6S7GN77"/>